<dbReference type="RefSeq" id="WP_085268185.1">
    <property type="nucleotide sequence ID" value="NZ_AP022614.1"/>
</dbReference>
<proteinExistence type="predicted"/>
<protein>
    <submittedName>
        <fullName evidence="1">Uncharacterized protein</fullName>
    </submittedName>
</protein>
<dbReference type="OrthoDB" id="4367361at2"/>
<name>A0A7I7YQD3_9MYCO</name>
<evidence type="ECO:0000313" key="1">
    <source>
        <dbReference type="EMBL" id="BBZ43364.1"/>
    </source>
</evidence>
<dbReference type="InterPro" id="IPR003399">
    <property type="entry name" value="Mce/MlaD"/>
</dbReference>
<sequence>MVVCLSVVGLLAAFNPFAGRPSDVISVAIDTQYVGQGVSAGTPIVMHGVTVGQVTAVSSLHGGGVRLDADLQKAPVRGLTDALGIDFRPVNYFGVTGVNLIAGSGGQPLRDGIHLTAVPKGNFTLQALLSRLGQVSTGVLTPQLVQVIDRATRYTDALNPLIETAFIAANAVAQVQTVSTMRLLTNATGLSVVFPSFVNALVDTGSNFLHNDENFRHHGSADATPDEWQHRYLATLQVASEGVFNDVGKLESKHVGDLLQFVGAVKDLTDVVPPLIRPEGFAQELAELRSRFEKMYAGPPGQRALQVRIMLDNLPGVAAPIDAIGGP</sequence>
<dbReference type="EMBL" id="AP022614">
    <property type="protein sequence ID" value="BBZ43364.1"/>
    <property type="molecule type" value="Genomic_DNA"/>
</dbReference>
<dbReference type="AlphaFoldDB" id="A0A7I7YQD3"/>
<dbReference type="Pfam" id="PF02470">
    <property type="entry name" value="MlaD"/>
    <property type="match status" value="1"/>
</dbReference>
<reference evidence="1 2" key="1">
    <citation type="journal article" date="2019" name="Emerg. Microbes Infect.">
        <title>Comprehensive subspecies identification of 175 nontuberculous mycobacteria species based on 7547 genomic profiles.</title>
        <authorList>
            <person name="Matsumoto Y."/>
            <person name="Kinjo T."/>
            <person name="Motooka D."/>
            <person name="Nabeya D."/>
            <person name="Jung N."/>
            <person name="Uechi K."/>
            <person name="Horii T."/>
            <person name="Iida T."/>
            <person name="Fujita J."/>
            <person name="Nakamura S."/>
        </authorList>
    </citation>
    <scope>NUCLEOTIDE SEQUENCE [LARGE SCALE GENOMIC DNA]</scope>
    <source>
        <strain evidence="1 2">JCM 14742</strain>
    </source>
</reference>
<dbReference type="Proteomes" id="UP000467105">
    <property type="component" value="Chromosome"/>
</dbReference>
<keyword evidence="2" id="KW-1185">Reference proteome</keyword>
<organism evidence="1 2">
    <name type="scientific">Mycobacterium parmense</name>
    <dbReference type="NCBI Taxonomy" id="185642"/>
    <lineage>
        <taxon>Bacteria</taxon>
        <taxon>Bacillati</taxon>
        <taxon>Actinomycetota</taxon>
        <taxon>Actinomycetes</taxon>
        <taxon>Mycobacteriales</taxon>
        <taxon>Mycobacteriaceae</taxon>
        <taxon>Mycobacterium</taxon>
        <taxon>Mycobacterium simiae complex</taxon>
    </lineage>
</organism>
<evidence type="ECO:0000313" key="2">
    <source>
        <dbReference type="Proteomes" id="UP000467105"/>
    </source>
</evidence>
<accession>A0A7I7YQD3</accession>
<gene>
    <name evidence="1" type="ORF">MPRM_06450</name>
</gene>